<feature type="non-terminal residue" evidence="1">
    <location>
        <position position="1"/>
    </location>
</feature>
<gene>
    <name evidence="1" type="ORF">S06H3_67016</name>
</gene>
<dbReference type="AlphaFoldDB" id="X1Q2T9"/>
<dbReference type="EMBL" id="BARV01046076">
    <property type="protein sequence ID" value="GAI62852.1"/>
    <property type="molecule type" value="Genomic_DNA"/>
</dbReference>
<sequence>NDDKVYLPVERLNLLERYIATADRPPKLSKLGSELWL</sequence>
<dbReference type="Gene3D" id="2.40.10.170">
    <property type="match status" value="1"/>
</dbReference>
<dbReference type="InterPro" id="IPR036101">
    <property type="entry name" value="CarD-like/TRCF_RID_sf"/>
</dbReference>
<feature type="non-terminal residue" evidence="1">
    <location>
        <position position="37"/>
    </location>
</feature>
<name>X1Q2T9_9ZZZZ</name>
<accession>X1Q2T9</accession>
<reference evidence="1" key="1">
    <citation type="journal article" date="2014" name="Front. Microbiol.">
        <title>High frequency of phylogenetically diverse reductive dehalogenase-homologous genes in deep subseafloor sedimentary metagenomes.</title>
        <authorList>
            <person name="Kawai M."/>
            <person name="Futagami T."/>
            <person name="Toyoda A."/>
            <person name="Takaki Y."/>
            <person name="Nishi S."/>
            <person name="Hori S."/>
            <person name="Arai W."/>
            <person name="Tsubouchi T."/>
            <person name="Morono Y."/>
            <person name="Uchiyama I."/>
            <person name="Ito T."/>
            <person name="Fujiyama A."/>
            <person name="Inagaki F."/>
            <person name="Takami H."/>
        </authorList>
    </citation>
    <scope>NUCLEOTIDE SEQUENCE</scope>
    <source>
        <strain evidence="1">Expedition CK06-06</strain>
    </source>
</reference>
<comment type="caution">
    <text evidence="1">The sequence shown here is derived from an EMBL/GenBank/DDBJ whole genome shotgun (WGS) entry which is preliminary data.</text>
</comment>
<protein>
    <submittedName>
        <fullName evidence="1">Uncharacterized protein</fullName>
    </submittedName>
</protein>
<organism evidence="1">
    <name type="scientific">marine sediment metagenome</name>
    <dbReference type="NCBI Taxonomy" id="412755"/>
    <lineage>
        <taxon>unclassified sequences</taxon>
        <taxon>metagenomes</taxon>
        <taxon>ecological metagenomes</taxon>
    </lineage>
</organism>
<dbReference type="SUPFAM" id="SSF141259">
    <property type="entry name" value="CarD-like"/>
    <property type="match status" value="1"/>
</dbReference>
<evidence type="ECO:0000313" key="1">
    <source>
        <dbReference type="EMBL" id="GAI62852.1"/>
    </source>
</evidence>
<proteinExistence type="predicted"/>